<gene>
    <name evidence="1" type="ORF">GCM10010842_14770</name>
</gene>
<organism evidence="1 2">
    <name type="scientific">Deinococcus daejeonensis</name>
    <dbReference type="NCBI Taxonomy" id="1007098"/>
    <lineage>
        <taxon>Bacteria</taxon>
        <taxon>Thermotogati</taxon>
        <taxon>Deinococcota</taxon>
        <taxon>Deinococci</taxon>
        <taxon>Deinococcales</taxon>
        <taxon>Deinococcaceae</taxon>
        <taxon>Deinococcus</taxon>
    </lineage>
</organism>
<sequence length="153" mass="17492">MNPADPAQEALIWQWQILLDLHGAAADPAHPVRAWADAWVLRLTDLPDDLLDISLHAKIMADTGVPLANLAATASWRATLPEFARRALPLIRPRAMSYSRHFSNFHPVTRADEFPAERRQEFDAWARQYVETFDDDQDFICFERLLQDWAALG</sequence>
<evidence type="ECO:0000313" key="1">
    <source>
        <dbReference type="EMBL" id="GGN35208.1"/>
    </source>
</evidence>
<keyword evidence="2" id="KW-1185">Reference proteome</keyword>
<dbReference type="Proteomes" id="UP000645517">
    <property type="component" value="Unassembled WGS sequence"/>
</dbReference>
<protein>
    <submittedName>
        <fullName evidence="1">Uncharacterized protein</fullName>
    </submittedName>
</protein>
<accession>A0ABQ2J066</accession>
<evidence type="ECO:0000313" key="2">
    <source>
        <dbReference type="Proteomes" id="UP000645517"/>
    </source>
</evidence>
<proteinExistence type="predicted"/>
<dbReference type="RefSeq" id="WP_189055502.1">
    <property type="nucleotide sequence ID" value="NZ_BMOR01000004.1"/>
</dbReference>
<comment type="caution">
    <text evidence="1">The sequence shown here is derived from an EMBL/GenBank/DDBJ whole genome shotgun (WGS) entry which is preliminary data.</text>
</comment>
<reference evidence="2" key="1">
    <citation type="journal article" date="2019" name="Int. J. Syst. Evol. Microbiol.">
        <title>The Global Catalogue of Microorganisms (GCM) 10K type strain sequencing project: providing services to taxonomists for standard genome sequencing and annotation.</title>
        <authorList>
            <consortium name="The Broad Institute Genomics Platform"/>
            <consortium name="The Broad Institute Genome Sequencing Center for Infectious Disease"/>
            <person name="Wu L."/>
            <person name="Ma J."/>
        </authorList>
    </citation>
    <scope>NUCLEOTIDE SEQUENCE [LARGE SCALE GENOMIC DNA]</scope>
    <source>
        <strain evidence="2">JCM 16918</strain>
    </source>
</reference>
<dbReference type="EMBL" id="BMOR01000004">
    <property type="protein sequence ID" value="GGN35208.1"/>
    <property type="molecule type" value="Genomic_DNA"/>
</dbReference>
<name>A0ABQ2J066_9DEIO</name>